<organism evidence="10 11">
    <name type="scientific">Centipeda periodontii DSM 2778</name>
    <dbReference type="NCBI Taxonomy" id="888060"/>
    <lineage>
        <taxon>Bacteria</taxon>
        <taxon>Bacillati</taxon>
        <taxon>Bacillota</taxon>
        <taxon>Negativicutes</taxon>
        <taxon>Selenomonadales</taxon>
        <taxon>Selenomonadaceae</taxon>
        <taxon>Centipeda</taxon>
    </lineage>
</organism>
<dbReference type="AlphaFoldDB" id="F5RPR9"/>
<accession>F5RPR9</accession>
<dbReference type="HAMAP" id="MF_00484">
    <property type="entry name" value="Glycogen_synth"/>
    <property type="match status" value="1"/>
</dbReference>
<dbReference type="PANTHER" id="PTHR45825:SF11">
    <property type="entry name" value="ALPHA AMYLASE DOMAIN-CONTAINING PROTEIN"/>
    <property type="match status" value="1"/>
</dbReference>
<dbReference type="HOGENOM" id="CLU_009583_18_2_9"/>
<evidence type="ECO:0000259" key="8">
    <source>
        <dbReference type="Pfam" id="PF00534"/>
    </source>
</evidence>
<evidence type="ECO:0000313" key="10">
    <source>
        <dbReference type="EMBL" id="EGK57570.1"/>
    </source>
</evidence>
<dbReference type="Gene3D" id="3.40.50.2000">
    <property type="entry name" value="Glycogen Phosphorylase B"/>
    <property type="match status" value="2"/>
</dbReference>
<dbReference type="InterPro" id="IPR013534">
    <property type="entry name" value="Starch_synth_cat_dom"/>
</dbReference>
<dbReference type="Pfam" id="PF08323">
    <property type="entry name" value="Glyco_transf_5"/>
    <property type="match status" value="1"/>
</dbReference>
<dbReference type="UniPathway" id="UPA00164"/>
<evidence type="ECO:0000313" key="11">
    <source>
        <dbReference type="Proteomes" id="UP000004067"/>
    </source>
</evidence>
<dbReference type="Proteomes" id="UP000004067">
    <property type="component" value="Unassembled WGS sequence"/>
</dbReference>
<comment type="pathway">
    <text evidence="7">Glycan biosynthesis; glycogen biosynthesis.</text>
</comment>
<dbReference type="CDD" id="cd03791">
    <property type="entry name" value="GT5_Glycogen_synthase_DULL1-like"/>
    <property type="match status" value="1"/>
</dbReference>
<keyword evidence="6 7" id="KW-0320">Glycogen biosynthesis</keyword>
<dbReference type="GO" id="GO:0009011">
    <property type="term" value="F:alpha-1,4-glucan glucosyltransferase (ADP-glucose donor) activity"/>
    <property type="evidence" value="ECO:0007669"/>
    <property type="project" value="UniProtKB-UniRule"/>
</dbReference>
<dbReference type="NCBIfam" id="NF001899">
    <property type="entry name" value="PRK00654.1-2"/>
    <property type="match status" value="1"/>
</dbReference>
<comment type="caution">
    <text evidence="10">The sequence shown here is derived from an EMBL/GenBank/DDBJ whole genome shotgun (WGS) entry which is preliminary data.</text>
</comment>
<name>F5RPR9_9FIRM</name>
<evidence type="ECO:0000256" key="1">
    <source>
        <dbReference type="ARBA" id="ARBA00001478"/>
    </source>
</evidence>
<dbReference type="eggNOG" id="COG0297">
    <property type="taxonomic scope" value="Bacteria"/>
</dbReference>
<dbReference type="InterPro" id="IPR001296">
    <property type="entry name" value="Glyco_trans_1"/>
</dbReference>
<comment type="function">
    <text evidence="2 7">Synthesizes alpha-1,4-glucan chains using ADP-glucose.</text>
</comment>
<protein>
    <recommendedName>
        <fullName evidence="7">Glycogen synthase</fullName>
        <ecNumber evidence="7">2.4.1.21</ecNumber>
    </recommendedName>
    <alternativeName>
        <fullName evidence="7">Starch [bacterial glycogen] synthase</fullName>
    </alternativeName>
</protein>
<dbReference type="EC" id="2.4.1.21" evidence="7"/>
<feature type="binding site" evidence="7">
    <location>
        <position position="32"/>
    </location>
    <ligand>
        <name>ADP-alpha-D-glucose</name>
        <dbReference type="ChEBI" id="CHEBI:57498"/>
    </ligand>
</feature>
<gene>
    <name evidence="7 10" type="primary">glgA</name>
    <name evidence="10" type="ORF">HMPREF9081_2255</name>
</gene>
<feature type="domain" description="Starch synthase catalytic" evidence="9">
    <location>
        <begin position="19"/>
        <end position="254"/>
    </location>
</feature>
<feature type="domain" description="Glycosyl transferase family 1" evidence="8">
    <location>
        <begin position="309"/>
        <end position="460"/>
    </location>
</feature>
<comment type="catalytic activity">
    <reaction evidence="1 7">
        <text>[(1-&gt;4)-alpha-D-glucosyl](n) + ADP-alpha-D-glucose = [(1-&gt;4)-alpha-D-glucosyl](n+1) + ADP + H(+)</text>
        <dbReference type="Rhea" id="RHEA:18189"/>
        <dbReference type="Rhea" id="RHEA-COMP:9584"/>
        <dbReference type="Rhea" id="RHEA-COMP:9587"/>
        <dbReference type="ChEBI" id="CHEBI:15378"/>
        <dbReference type="ChEBI" id="CHEBI:15444"/>
        <dbReference type="ChEBI" id="CHEBI:57498"/>
        <dbReference type="ChEBI" id="CHEBI:456216"/>
        <dbReference type="EC" id="2.4.1.21"/>
    </reaction>
</comment>
<dbReference type="InterPro" id="IPR011835">
    <property type="entry name" value="GS/SS"/>
</dbReference>
<comment type="similarity">
    <text evidence="3 7">Belongs to the glycosyltransferase 1 family. Bacterial/plant glycogen synthase subfamily.</text>
</comment>
<dbReference type="NCBIfam" id="TIGR02095">
    <property type="entry name" value="glgA"/>
    <property type="match status" value="1"/>
</dbReference>
<reference evidence="10 11" key="1">
    <citation type="submission" date="2011-04" db="EMBL/GenBank/DDBJ databases">
        <authorList>
            <person name="Muzny D."/>
            <person name="Qin X."/>
            <person name="Deng J."/>
            <person name="Jiang H."/>
            <person name="Liu Y."/>
            <person name="Qu J."/>
            <person name="Song X.-Z."/>
            <person name="Zhang L."/>
            <person name="Thornton R."/>
            <person name="Coyle M."/>
            <person name="Francisco L."/>
            <person name="Jackson L."/>
            <person name="Javaid M."/>
            <person name="Korchina V."/>
            <person name="Kovar C."/>
            <person name="Mata R."/>
            <person name="Mathew T."/>
            <person name="Ngo R."/>
            <person name="Nguyen L."/>
            <person name="Nguyen N."/>
            <person name="Okwuonu G."/>
            <person name="Ongeri F."/>
            <person name="Pham C."/>
            <person name="Simmons D."/>
            <person name="Wilczek-Boney K."/>
            <person name="Hale W."/>
            <person name="Jakkamsetti A."/>
            <person name="Pham P."/>
            <person name="Ruth R."/>
            <person name="San Lucas F."/>
            <person name="Warren J."/>
            <person name="Zhang J."/>
            <person name="Zhao Z."/>
            <person name="Zhou C."/>
            <person name="Zhu D."/>
            <person name="Lee S."/>
            <person name="Bess C."/>
            <person name="Blankenburg K."/>
            <person name="Forbes L."/>
            <person name="Fu Q."/>
            <person name="Gubbala S."/>
            <person name="Hirani K."/>
            <person name="Jayaseelan J.C."/>
            <person name="Lara F."/>
            <person name="Munidasa M."/>
            <person name="Palculict T."/>
            <person name="Patil S."/>
            <person name="Pu L.-L."/>
            <person name="Saada N."/>
            <person name="Tang L."/>
            <person name="Weissenberger G."/>
            <person name="Zhu Y."/>
            <person name="Hemphill L."/>
            <person name="Shang Y."/>
            <person name="Youmans B."/>
            <person name="Ayvaz T."/>
            <person name="Ross M."/>
            <person name="Santibanez J."/>
            <person name="Aqrawi P."/>
            <person name="Gross S."/>
            <person name="Joshi V."/>
            <person name="Fowler G."/>
            <person name="Nazareth L."/>
            <person name="Reid J."/>
            <person name="Worley K."/>
            <person name="Petrosino J."/>
            <person name="Highlander S."/>
            <person name="Gibbs R."/>
        </authorList>
    </citation>
    <scope>NUCLEOTIDE SEQUENCE [LARGE SCALE GENOMIC DNA]</scope>
    <source>
        <strain evidence="10 11">DSM 2778</strain>
    </source>
</reference>
<keyword evidence="4 7" id="KW-0328">Glycosyltransferase</keyword>
<dbReference type="SUPFAM" id="SSF53756">
    <property type="entry name" value="UDP-Glycosyltransferase/glycogen phosphorylase"/>
    <property type="match status" value="1"/>
</dbReference>
<keyword evidence="5 7" id="KW-0808">Transferase</keyword>
<dbReference type="NCBIfam" id="NF001898">
    <property type="entry name" value="PRK00654.1-1"/>
    <property type="match status" value="1"/>
</dbReference>
<dbReference type="PANTHER" id="PTHR45825">
    <property type="entry name" value="GRANULE-BOUND STARCH SYNTHASE 1, CHLOROPLASTIC/AMYLOPLASTIC"/>
    <property type="match status" value="1"/>
</dbReference>
<proteinExistence type="inferred from homology"/>
<evidence type="ECO:0000256" key="7">
    <source>
        <dbReference type="HAMAP-Rule" id="MF_00484"/>
    </source>
</evidence>
<dbReference type="GO" id="GO:0005978">
    <property type="term" value="P:glycogen biosynthetic process"/>
    <property type="evidence" value="ECO:0007669"/>
    <property type="project" value="UniProtKB-UniRule"/>
</dbReference>
<evidence type="ECO:0000256" key="5">
    <source>
        <dbReference type="ARBA" id="ARBA00022679"/>
    </source>
</evidence>
<evidence type="ECO:0000256" key="4">
    <source>
        <dbReference type="ARBA" id="ARBA00022676"/>
    </source>
</evidence>
<sequence>MGWMITASSREEKEDIGMKVLYVASEAVPFVKTGGLADVAGSLPAALVKDGVDCRVILPKYGAIAEDIRNSMEHIYDGVLNVAWRDKFVGIDKYVLDGVTYYFVDNEEYFNREGFYGYPDDAERFSFFSRAVLNLLPALDFWPDIIHSNDWHAALVPVFLKLEHMDDSRYTGIKTLFTIHNLKYQGVFPKDVMTDVLGLDWQYFNNGDFEFFDAVNFMKAGIIYADYVSTVSKTYAEEIQYDYYGEHLEGLLRKRRERLFGIVNGIDYDVYNPQTDKNLYVNYDIKKAVEGKTDNKVRLQRDLGLPENRRVPMVAMITRLVANKGLDLVVRVLDEILQHENVQFVLLGTGDRGYEDWFKELAWRYPNKVSINIRFSNELAQRIYAASDIFLMPSMFEPCGLGQLIAMRYGSIPVVRETGGLKDTVIQFDRSDVDKGNGFLFYEYNAHEMMYALKRALAAYGNLREWRQLIFTAMHSDFSWKRSAKEYETLYERLLLES</sequence>
<keyword evidence="11" id="KW-1185">Reference proteome</keyword>
<dbReference type="STRING" id="888060.HMPREF9081_2255"/>
<evidence type="ECO:0000256" key="2">
    <source>
        <dbReference type="ARBA" id="ARBA00002764"/>
    </source>
</evidence>
<dbReference type="Pfam" id="PF00534">
    <property type="entry name" value="Glycos_transf_1"/>
    <property type="match status" value="1"/>
</dbReference>
<dbReference type="EMBL" id="AFHQ01000055">
    <property type="protein sequence ID" value="EGK57570.1"/>
    <property type="molecule type" value="Genomic_DNA"/>
</dbReference>
<dbReference type="GO" id="GO:0004373">
    <property type="term" value="F:alpha-1,4-glucan glucosyltransferase (UDP-glucose donor) activity"/>
    <property type="evidence" value="ECO:0007669"/>
    <property type="project" value="InterPro"/>
</dbReference>
<evidence type="ECO:0000256" key="6">
    <source>
        <dbReference type="ARBA" id="ARBA00023056"/>
    </source>
</evidence>
<evidence type="ECO:0000259" key="9">
    <source>
        <dbReference type="Pfam" id="PF08323"/>
    </source>
</evidence>
<evidence type="ECO:0000256" key="3">
    <source>
        <dbReference type="ARBA" id="ARBA00010281"/>
    </source>
</evidence>